<dbReference type="RefSeq" id="WP_265283286.1">
    <property type="nucleotide sequence ID" value="NZ_QZCW01000004.1"/>
</dbReference>
<dbReference type="EMBL" id="QZCW01000004">
    <property type="protein sequence ID" value="MCW5323234.1"/>
    <property type="molecule type" value="Genomic_DNA"/>
</dbReference>
<sequence>MRRRALFLSTALVLLLHALVLGWVFLSWKPAVQSVNLVRVFDARSIAAPPPVAPEPPAPRPAPAPRRAARKPQVQVQVQAPNPGEAQQPPPPAGDWLAGVLAEAPDPDPGAASGMASAAPDSGAGAAPAPDPPDPPQPAAPAQDAGANGDPPGAAPLPILPAPARLAFRVGGQTRKLSYHARAELLWQHDGSRYAARQEVGAFLLGSRTQSSEGRITPQGLRPERFSEHRRGSVQTADFDHAGGRVVFSAATPAEAAVDPGAQDRLSLFIQLGALLAADPQRGVPGTELTLTAVSTRSAERWTFHVEGPETLDLPAGHTVALRLRRLPRDQNDQQAVLWLAPALDYLPVRIRLTQANGDFADLQLSGRSAP</sequence>
<dbReference type="InterPro" id="IPR021457">
    <property type="entry name" value="DUF3108"/>
</dbReference>
<reference evidence="3" key="1">
    <citation type="submission" date="2023-07" db="EMBL/GenBank/DDBJ databases">
        <title>Verminephrobacter genomes.</title>
        <authorList>
            <person name="Lund M.B."/>
        </authorList>
    </citation>
    <scope>NUCLEOTIDE SEQUENCE [LARGE SCALE GENOMIC DNA]</scope>
    <source>
        <strain evidence="3">AtM5-05</strain>
    </source>
</reference>
<feature type="compositionally biased region" description="Low complexity" evidence="1">
    <location>
        <begin position="140"/>
        <end position="152"/>
    </location>
</feature>
<feature type="compositionally biased region" description="Low complexity" evidence="1">
    <location>
        <begin position="71"/>
        <end position="87"/>
    </location>
</feature>
<organism evidence="2 3">
    <name type="scientific">Verminephrobacter aporrectodeae subsp. tuberculatae</name>
    <dbReference type="NCBI Taxonomy" id="1110392"/>
    <lineage>
        <taxon>Bacteria</taxon>
        <taxon>Pseudomonadati</taxon>
        <taxon>Pseudomonadota</taxon>
        <taxon>Betaproteobacteria</taxon>
        <taxon>Burkholderiales</taxon>
        <taxon>Comamonadaceae</taxon>
        <taxon>Verminephrobacter</taxon>
    </lineage>
</organism>
<feature type="compositionally biased region" description="Pro residues" evidence="1">
    <location>
        <begin position="129"/>
        <end position="139"/>
    </location>
</feature>
<evidence type="ECO:0000313" key="2">
    <source>
        <dbReference type="EMBL" id="MCW5323234.1"/>
    </source>
</evidence>
<name>A0ABT3KY18_9BURK</name>
<evidence type="ECO:0000256" key="1">
    <source>
        <dbReference type="SAM" id="MobiDB-lite"/>
    </source>
</evidence>
<accession>A0ABT3KY18</accession>
<feature type="compositionally biased region" description="Low complexity" evidence="1">
    <location>
        <begin position="109"/>
        <end position="128"/>
    </location>
</feature>
<evidence type="ECO:0000313" key="3">
    <source>
        <dbReference type="Proteomes" id="UP001208935"/>
    </source>
</evidence>
<proteinExistence type="predicted"/>
<gene>
    <name evidence="2" type="ORF">D5039_19450</name>
</gene>
<feature type="compositionally biased region" description="Pro residues" evidence="1">
    <location>
        <begin position="48"/>
        <end position="64"/>
    </location>
</feature>
<dbReference type="Proteomes" id="UP001208935">
    <property type="component" value="Unassembled WGS sequence"/>
</dbReference>
<keyword evidence="3" id="KW-1185">Reference proteome</keyword>
<comment type="caution">
    <text evidence="2">The sequence shown here is derived from an EMBL/GenBank/DDBJ whole genome shotgun (WGS) entry which is preliminary data.</text>
</comment>
<protein>
    <submittedName>
        <fullName evidence="2">DUF3108 domain-containing protein</fullName>
    </submittedName>
</protein>
<dbReference type="Pfam" id="PF11306">
    <property type="entry name" value="DUF3108"/>
    <property type="match status" value="1"/>
</dbReference>
<feature type="region of interest" description="Disordered" evidence="1">
    <location>
        <begin position="47"/>
        <end position="159"/>
    </location>
</feature>